<keyword evidence="4" id="KW-1185">Reference proteome</keyword>
<dbReference type="InterPro" id="IPR041329">
    <property type="entry name" value="YubB_C"/>
</dbReference>
<accession>A0A433SAP7</accession>
<feature type="domain" description="DUF1281" evidence="1">
    <location>
        <begin position="31"/>
        <end position="205"/>
    </location>
</feature>
<dbReference type="AlphaFoldDB" id="A0A433SAP7"/>
<protein>
    <submittedName>
        <fullName evidence="3">Uncharacterized protein</fullName>
    </submittedName>
</protein>
<evidence type="ECO:0000313" key="4">
    <source>
        <dbReference type="Proteomes" id="UP000286947"/>
    </source>
</evidence>
<dbReference type="Pfam" id="PF06924">
    <property type="entry name" value="DUF1281"/>
    <property type="match status" value="1"/>
</dbReference>
<evidence type="ECO:0000259" key="2">
    <source>
        <dbReference type="Pfam" id="PF18406"/>
    </source>
</evidence>
<gene>
    <name evidence="3" type="ORF">CUZ56_02569</name>
</gene>
<dbReference type="Gene3D" id="3.30.70.1270">
    <property type="entry name" value="Api92-like domains"/>
    <property type="match status" value="1"/>
</dbReference>
<sequence>MQDWFSNRLVINGAQEHVTEMKKLFSANLRPIHQEAIQKSRKLFVAGCAGLLKTIKPVGFQIYPQLVQAGIGANTPQNKAFTDWLILLKTEPDLNTSISKEICLLYEESGLDFRSWQTLSHTEQNIASTLFSQKSGDWFDLPFTEKEITAQQCWQMLDEMPISFGFDMRFLIPTQLFAEINGTSGNLFDYQSTFHLYHDLYETRWPHGLNVKISQQTKAEMEIDFDTLWSPPGERVISSLSEMYSCDVLHTFSGGIQKIRKC</sequence>
<dbReference type="InterPro" id="IPR023136">
    <property type="entry name" value="Api92-like_dom_sf"/>
</dbReference>
<feature type="domain" description="YubB ferredoxin-like" evidence="2">
    <location>
        <begin position="210"/>
        <end position="253"/>
    </location>
</feature>
<dbReference type="EMBL" id="PQSP01000009">
    <property type="protein sequence ID" value="RUS65724.1"/>
    <property type="molecule type" value="Genomic_DNA"/>
</dbReference>
<evidence type="ECO:0000259" key="1">
    <source>
        <dbReference type="Pfam" id="PF06924"/>
    </source>
</evidence>
<comment type="caution">
    <text evidence="3">The sequence shown here is derived from an EMBL/GenBank/DDBJ whole genome shotgun (WGS) entry which is preliminary data.</text>
</comment>
<proteinExistence type="predicted"/>
<organism evidence="3 4">
    <name type="scientific">Saezia sanguinis</name>
    <dbReference type="NCBI Taxonomy" id="1965230"/>
    <lineage>
        <taxon>Bacteria</taxon>
        <taxon>Pseudomonadati</taxon>
        <taxon>Pseudomonadota</taxon>
        <taxon>Betaproteobacteria</taxon>
        <taxon>Burkholderiales</taxon>
        <taxon>Saeziaceae</taxon>
        <taxon>Saezia</taxon>
    </lineage>
</organism>
<reference evidence="3 4" key="1">
    <citation type="submission" date="2018-01" db="EMBL/GenBank/DDBJ databases">
        <title>Saezia sanguinis gen. nov., sp. nov., in the order Burkholderiales isolated from human blood.</title>
        <authorList>
            <person name="Medina-Pascual M.J."/>
            <person name="Valdezate S."/>
            <person name="Monzon S."/>
            <person name="Cuesta I."/>
            <person name="Carrasco G."/>
            <person name="Villalon P."/>
            <person name="Saez-Nieto J.A."/>
        </authorList>
    </citation>
    <scope>NUCLEOTIDE SEQUENCE [LARGE SCALE GENOMIC DNA]</scope>
    <source>
        <strain evidence="3 4">CNM695-12</strain>
    </source>
</reference>
<evidence type="ECO:0000313" key="3">
    <source>
        <dbReference type="EMBL" id="RUS65724.1"/>
    </source>
</evidence>
<dbReference type="Gene3D" id="1.10.3530.10">
    <property type="entry name" value="Api92-like"/>
    <property type="match status" value="1"/>
</dbReference>
<dbReference type="Proteomes" id="UP000286947">
    <property type="component" value="Unassembled WGS sequence"/>
</dbReference>
<dbReference type="InterPro" id="IPR009694">
    <property type="entry name" value="DUF1281"/>
</dbReference>
<dbReference type="SUPFAM" id="SSF160940">
    <property type="entry name" value="Api92-like"/>
    <property type="match status" value="1"/>
</dbReference>
<name>A0A433SAP7_9BURK</name>
<dbReference type="Pfam" id="PF18406">
    <property type="entry name" value="DUF1281_C"/>
    <property type="match status" value="1"/>
</dbReference>